<proteinExistence type="predicted"/>
<name>A0AAV7LXG6_PLEWA</name>
<keyword evidence="2" id="KW-1185">Reference proteome</keyword>
<dbReference type="Proteomes" id="UP001066276">
    <property type="component" value="Chromosome 11"/>
</dbReference>
<evidence type="ECO:0000313" key="2">
    <source>
        <dbReference type="Proteomes" id="UP001066276"/>
    </source>
</evidence>
<comment type="caution">
    <text evidence="1">The sequence shown here is derived from an EMBL/GenBank/DDBJ whole genome shotgun (WGS) entry which is preliminary data.</text>
</comment>
<sequence length="60" mass="6621">TTWARQRVALALEFGSFRSWGLRCSVTSRRLVPCYRQSRSGGASGFSLQASLWGLRGVVS</sequence>
<feature type="non-terminal residue" evidence="1">
    <location>
        <position position="60"/>
    </location>
</feature>
<dbReference type="EMBL" id="JANPWB010000015">
    <property type="protein sequence ID" value="KAJ1093538.1"/>
    <property type="molecule type" value="Genomic_DNA"/>
</dbReference>
<evidence type="ECO:0000313" key="1">
    <source>
        <dbReference type="EMBL" id="KAJ1093538.1"/>
    </source>
</evidence>
<feature type="non-terminal residue" evidence="1">
    <location>
        <position position="1"/>
    </location>
</feature>
<reference evidence="1" key="1">
    <citation type="journal article" date="2022" name="bioRxiv">
        <title>Sequencing and chromosome-scale assembly of the giantPleurodeles waltlgenome.</title>
        <authorList>
            <person name="Brown T."/>
            <person name="Elewa A."/>
            <person name="Iarovenko S."/>
            <person name="Subramanian E."/>
            <person name="Araus A.J."/>
            <person name="Petzold A."/>
            <person name="Susuki M."/>
            <person name="Suzuki K.-i.T."/>
            <person name="Hayashi T."/>
            <person name="Toyoda A."/>
            <person name="Oliveira C."/>
            <person name="Osipova E."/>
            <person name="Leigh N.D."/>
            <person name="Simon A."/>
            <person name="Yun M.H."/>
        </authorList>
    </citation>
    <scope>NUCLEOTIDE SEQUENCE</scope>
    <source>
        <strain evidence="1">20211129_DDA</strain>
        <tissue evidence="1">Liver</tissue>
    </source>
</reference>
<dbReference type="AlphaFoldDB" id="A0AAV7LXG6"/>
<gene>
    <name evidence="1" type="ORF">NDU88_006638</name>
</gene>
<accession>A0AAV7LXG6</accession>
<protein>
    <submittedName>
        <fullName evidence="1">Uncharacterized protein</fullName>
    </submittedName>
</protein>
<organism evidence="1 2">
    <name type="scientific">Pleurodeles waltl</name>
    <name type="common">Iberian ribbed newt</name>
    <dbReference type="NCBI Taxonomy" id="8319"/>
    <lineage>
        <taxon>Eukaryota</taxon>
        <taxon>Metazoa</taxon>
        <taxon>Chordata</taxon>
        <taxon>Craniata</taxon>
        <taxon>Vertebrata</taxon>
        <taxon>Euteleostomi</taxon>
        <taxon>Amphibia</taxon>
        <taxon>Batrachia</taxon>
        <taxon>Caudata</taxon>
        <taxon>Salamandroidea</taxon>
        <taxon>Salamandridae</taxon>
        <taxon>Pleurodelinae</taxon>
        <taxon>Pleurodeles</taxon>
    </lineage>
</organism>